<accession>A0A4Y2ESA3</accession>
<evidence type="ECO:0000313" key="2">
    <source>
        <dbReference type="Proteomes" id="UP000499080"/>
    </source>
</evidence>
<dbReference type="AlphaFoldDB" id="A0A4Y2ESA3"/>
<dbReference type="OrthoDB" id="6433575at2759"/>
<gene>
    <name evidence="1" type="ORF">AVEN_45640_1</name>
</gene>
<evidence type="ECO:0000313" key="1">
    <source>
        <dbReference type="EMBL" id="GBM31721.1"/>
    </source>
</evidence>
<proteinExistence type="predicted"/>
<dbReference type="EMBL" id="BGPR01000691">
    <property type="protein sequence ID" value="GBM31721.1"/>
    <property type="molecule type" value="Genomic_DNA"/>
</dbReference>
<reference evidence="1 2" key="1">
    <citation type="journal article" date="2019" name="Sci. Rep.">
        <title>Orb-weaving spider Araneus ventricosus genome elucidates the spidroin gene catalogue.</title>
        <authorList>
            <person name="Kono N."/>
            <person name="Nakamura H."/>
            <person name="Ohtoshi R."/>
            <person name="Moran D.A.P."/>
            <person name="Shinohara A."/>
            <person name="Yoshida Y."/>
            <person name="Fujiwara M."/>
            <person name="Mori M."/>
            <person name="Tomita M."/>
            <person name="Arakawa K."/>
        </authorList>
    </citation>
    <scope>NUCLEOTIDE SEQUENCE [LARGE SCALE GENOMIC DNA]</scope>
</reference>
<protein>
    <submittedName>
        <fullName evidence="1">Uncharacterized protein</fullName>
    </submittedName>
</protein>
<name>A0A4Y2ESA3_ARAVE</name>
<organism evidence="1 2">
    <name type="scientific">Araneus ventricosus</name>
    <name type="common">Orbweaver spider</name>
    <name type="synonym">Epeira ventricosa</name>
    <dbReference type="NCBI Taxonomy" id="182803"/>
    <lineage>
        <taxon>Eukaryota</taxon>
        <taxon>Metazoa</taxon>
        <taxon>Ecdysozoa</taxon>
        <taxon>Arthropoda</taxon>
        <taxon>Chelicerata</taxon>
        <taxon>Arachnida</taxon>
        <taxon>Araneae</taxon>
        <taxon>Araneomorphae</taxon>
        <taxon>Entelegynae</taxon>
        <taxon>Araneoidea</taxon>
        <taxon>Araneidae</taxon>
        <taxon>Araneus</taxon>
    </lineage>
</organism>
<sequence length="178" mass="20603">MLFYLKYPLVLSDKANWQLFQELAELTTEMIQLADINDAINAVTECIIKAAEVSIPKFSGKLKRIGKPLWNEKCAEAKTAQRKEWDIFRRYPTRDNFIIFKQAKAIARRTRRQSQRHSFERYVNSIRSNISSKILWEKVRKILGSDSGQAISVLNSDGQVISDAKNCRYYRGSICSSF</sequence>
<keyword evidence="2" id="KW-1185">Reference proteome</keyword>
<dbReference type="Proteomes" id="UP000499080">
    <property type="component" value="Unassembled WGS sequence"/>
</dbReference>
<comment type="caution">
    <text evidence="1">The sequence shown here is derived from an EMBL/GenBank/DDBJ whole genome shotgun (WGS) entry which is preliminary data.</text>
</comment>